<dbReference type="RefSeq" id="WP_094251247.1">
    <property type="nucleotide sequence ID" value="NZ_JBHLXL010000001.1"/>
</dbReference>
<dbReference type="Gene3D" id="1.10.1740.10">
    <property type="match status" value="1"/>
</dbReference>
<dbReference type="AlphaFoldDB" id="A0A235FD74"/>
<proteinExistence type="predicted"/>
<organism evidence="2 3">
    <name type="scientific">Fictibacillus aquaticus</name>
    <dbReference type="NCBI Taxonomy" id="2021314"/>
    <lineage>
        <taxon>Bacteria</taxon>
        <taxon>Bacillati</taxon>
        <taxon>Bacillota</taxon>
        <taxon>Bacilli</taxon>
        <taxon>Bacillales</taxon>
        <taxon>Fictibacillaceae</taxon>
        <taxon>Fictibacillus</taxon>
    </lineage>
</organism>
<evidence type="ECO:0000259" key="1">
    <source>
        <dbReference type="Pfam" id="PF04542"/>
    </source>
</evidence>
<dbReference type="InterPro" id="IPR007627">
    <property type="entry name" value="RNA_pol_sigma70_r2"/>
</dbReference>
<dbReference type="OrthoDB" id="2453980at2"/>
<dbReference type="GO" id="GO:0003700">
    <property type="term" value="F:DNA-binding transcription factor activity"/>
    <property type="evidence" value="ECO:0007669"/>
    <property type="project" value="InterPro"/>
</dbReference>
<name>A0A235FD74_9BACL</name>
<evidence type="ECO:0000313" key="3">
    <source>
        <dbReference type="Proteomes" id="UP000215059"/>
    </source>
</evidence>
<feature type="domain" description="RNA polymerase sigma-70 region 2" evidence="1">
    <location>
        <begin position="25"/>
        <end position="75"/>
    </location>
</feature>
<dbReference type="SUPFAM" id="SSF88946">
    <property type="entry name" value="Sigma2 domain of RNA polymerase sigma factors"/>
    <property type="match status" value="1"/>
</dbReference>
<dbReference type="Pfam" id="PF04542">
    <property type="entry name" value="Sigma70_r2"/>
    <property type="match status" value="1"/>
</dbReference>
<protein>
    <recommendedName>
        <fullName evidence="1">RNA polymerase sigma-70 region 2 domain-containing protein</fullName>
    </recommendedName>
</protein>
<comment type="caution">
    <text evidence="2">The sequence shown here is derived from an EMBL/GenBank/DDBJ whole genome shotgun (WGS) entry which is preliminary data.</text>
</comment>
<dbReference type="EMBL" id="NOII01000001">
    <property type="protein sequence ID" value="OYD59286.1"/>
    <property type="molecule type" value="Genomic_DNA"/>
</dbReference>
<reference evidence="2 3" key="1">
    <citation type="submission" date="2017-07" db="EMBL/GenBank/DDBJ databases">
        <title>Fictibacillus sp. nov. GDSW-R2A3 Genome sequencing and assembly.</title>
        <authorList>
            <person name="Mayilraj S."/>
        </authorList>
    </citation>
    <scope>NUCLEOTIDE SEQUENCE [LARGE SCALE GENOMIC DNA]</scope>
    <source>
        <strain evidence="2 3">GDSW-R2A3</strain>
    </source>
</reference>
<dbReference type="GO" id="GO:0006352">
    <property type="term" value="P:DNA-templated transcription initiation"/>
    <property type="evidence" value="ECO:0007669"/>
    <property type="project" value="InterPro"/>
</dbReference>
<evidence type="ECO:0000313" key="2">
    <source>
        <dbReference type="EMBL" id="OYD59286.1"/>
    </source>
</evidence>
<dbReference type="InterPro" id="IPR013325">
    <property type="entry name" value="RNA_pol_sigma_r2"/>
</dbReference>
<sequence>MDYQNLDEQLLQRIHRKDRNALELLYNRYERLLFHAAYRMTLDEAKAEEILKELFTELWTFPHSFNPSGKERFSAKFLKKCMERCHHQQQKPDRPHISAAIRA</sequence>
<accession>A0A235FD74</accession>
<dbReference type="Proteomes" id="UP000215059">
    <property type="component" value="Unassembled WGS sequence"/>
</dbReference>
<keyword evidence="3" id="KW-1185">Reference proteome</keyword>
<gene>
    <name evidence="2" type="ORF">CGZ90_05165</name>
</gene>